<dbReference type="EMBL" id="JALJRB010000035">
    <property type="protein sequence ID" value="MCJ8502849.1"/>
    <property type="molecule type" value="Genomic_DNA"/>
</dbReference>
<evidence type="ECO:0000256" key="1">
    <source>
        <dbReference type="ARBA" id="ARBA00010634"/>
    </source>
</evidence>
<keyword evidence="6" id="KW-1185">Reference proteome</keyword>
<dbReference type="PRINTS" id="PR01805">
    <property type="entry name" value="VACJLIPOPROT"/>
</dbReference>
<evidence type="ECO:0000313" key="5">
    <source>
        <dbReference type="EMBL" id="MCJ8502849.1"/>
    </source>
</evidence>
<evidence type="ECO:0000256" key="4">
    <source>
        <dbReference type="SAM" id="SignalP"/>
    </source>
</evidence>
<dbReference type="Pfam" id="PF04333">
    <property type="entry name" value="MlaA"/>
    <property type="match status" value="1"/>
</dbReference>
<reference evidence="5" key="1">
    <citation type="submission" date="2022-04" db="EMBL/GenBank/DDBJ databases">
        <title>Desulfatitalea alkaliphila sp. nov., a novel anaerobic sulfate-reducing bacterium isolated from terrestrial mud volcano, Taman Peninsula, Russia.</title>
        <authorList>
            <person name="Khomyakova M.A."/>
            <person name="Merkel A.Y."/>
            <person name="Slobodkin A.I."/>
        </authorList>
    </citation>
    <scope>NUCLEOTIDE SEQUENCE</scope>
    <source>
        <strain evidence="5">M08but</strain>
    </source>
</reference>
<feature type="region of interest" description="Disordered" evidence="3">
    <location>
        <begin position="29"/>
        <end position="62"/>
    </location>
</feature>
<dbReference type="AlphaFoldDB" id="A0AA41R4S9"/>
<proteinExistence type="inferred from homology"/>
<dbReference type="RefSeq" id="WP_246914289.1">
    <property type="nucleotide sequence ID" value="NZ_JALJRB010000035.1"/>
</dbReference>
<keyword evidence="5" id="KW-0449">Lipoprotein</keyword>
<evidence type="ECO:0000256" key="3">
    <source>
        <dbReference type="SAM" id="MobiDB-lite"/>
    </source>
</evidence>
<dbReference type="PROSITE" id="PS51257">
    <property type="entry name" value="PROKAR_LIPOPROTEIN"/>
    <property type="match status" value="1"/>
</dbReference>
<dbReference type="GO" id="GO:0120010">
    <property type="term" value="P:intermembrane phospholipid transfer"/>
    <property type="evidence" value="ECO:0007669"/>
    <property type="project" value="TreeGrafter"/>
</dbReference>
<comment type="caution">
    <text evidence="5">The sequence shown here is derived from an EMBL/GenBank/DDBJ whole genome shotgun (WGS) entry which is preliminary data.</text>
</comment>
<dbReference type="PANTHER" id="PTHR30035:SF3">
    <property type="entry name" value="INTERMEMBRANE PHOSPHOLIPID TRANSPORT SYSTEM LIPOPROTEIN MLAA"/>
    <property type="match status" value="1"/>
</dbReference>
<accession>A0AA41R4S9</accession>
<dbReference type="InterPro" id="IPR007428">
    <property type="entry name" value="MlaA"/>
</dbReference>
<comment type="similarity">
    <text evidence="1">Belongs to the MlaA family.</text>
</comment>
<name>A0AA41R4S9_9BACT</name>
<sequence length="279" mass="30347">MTKPISLKAVLIAICLVALLSGCAGHRTKGPSDPTAAPAPTPTGVALSTADETTPPAGSDDMSLWEDDLDWNDEGAGVFYTVADPLEPFNRTMFVFNDKLYFWVLKPVAQGYRFAVPRPARSGVRNFFNNLGAPIRIANNILQGRFQTAEAEVARFLFNSTVGVLGFGNPAADVEGLNPEPTDLGLTLGHYGIGNGFYLVWPVLGPSTLRDSAGYFGDRWLNPTIYIDPIEASLAVFALRSINTVSFHIGDYEAIKSAALDPYQAMRDAYIQLRRSKLR</sequence>
<gene>
    <name evidence="5" type="ORF">MRX98_19895</name>
</gene>
<protein>
    <submittedName>
        <fullName evidence="5">VacJ family lipoprotein</fullName>
    </submittedName>
</protein>
<feature type="signal peptide" evidence="4">
    <location>
        <begin position="1"/>
        <end position="26"/>
    </location>
</feature>
<evidence type="ECO:0000256" key="2">
    <source>
        <dbReference type="ARBA" id="ARBA00022729"/>
    </source>
</evidence>
<keyword evidence="2 4" id="KW-0732">Signal</keyword>
<organism evidence="5 6">
    <name type="scientific">Desulfatitalea alkaliphila</name>
    <dbReference type="NCBI Taxonomy" id="2929485"/>
    <lineage>
        <taxon>Bacteria</taxon>
        <taxon>Pseudomonadati</taxon>
        <taxon>Thermodesulfobacteriota</taxon>
        <taxon>Desulfobacteria</taxon>
        <taxon>Desulfobacterales</taxon>
        <taxon>Desulfosarcinaceae</taxon>
        <taxon>Desulfatitalea</taxon>
    </lineage>
</organism>
<dbReference type="GO" id="GO:0016020">
    <property type="term" value="C:membrane"/>
    <property type="evidence" value="ECO:0007669"/>
    <property type="project" value="InterPro"/>
</dbReference>
<dbReference type="PANTHER" id="PTHR30035">
    <property type="entry name" value="LIPOPROTEIN VACJ-RELATED"/>
    <property type="match status" value="1"/>
</dbReference>
<dbReference type="Proteomes" id="UP001165427">
    <property type="component" value="Unassembled WGS sequence"/>
</dbReference>
<feature type="chain" id="PRO_5041358649" evidence="4">
    <location>
        <begin position="27"/>
        <end position="279"/>
    </location>
</feature>
<evidence type="ECO:0000313" key="6">
    <source>
        <dbReference type="Proteomes" id="UP001165427"/>
    </source>
</evidence>